<dbReference type="AlphaFoldDB" id="A0AAV9W429"/>
<comment type="caution">
    <text evidence="2">The sequence shown here is derived from an EMBL/GenBank/DDBJ whole genome shotgun (WGS) entry which is preliminary data.</text>
</comment>
<feature type="transmembrane region" description="Helical" evidence="1">
    <location>
        <begin position="129"/>
        <end position="152"/>
    </location>
</feature>
<organism evidence="2 3">
    <name type="scientific">Arthrobotrys musiformis</name>
    <dbReference type="NCBI Taxonomy" id="47236"/>
    <lineage>
        <taxon>Eukaryota</taxon>
        <taxon>Fungi</taxon>
        <taxon>Dikarya</taxon>
        <taxon>Ascomycota</taxon>
        <taxon>Pezizomycotina</taxon>
        <taxon>Orbiliomycetes</taxon>
        <taxon>Orbiliales</taxon>
        <taxon>Orbiliaceae</taxon>
        <taxon>Arthrobotrys</taxon>
    </lineage>
</organism>
<evidence type="ECO:0000256" key="1">
    <source>
        <dbReference type="SAM" id="Phobius"/>
    </source>
</evidence>
<name>A0AAV9W429_9PEZI</name>
<keyword evidence="1" id="KW-1133">Transmembrane helix</keyword>
<evidence type="ECO:0000313" key="3">
    <source>
        <dbReference type="Proteomes" id="UP001370758"/>
    </source>
</evidence>
<protein>
    <submittedName>
        <fullName evidence="2">Uncharacterized protein</fullName>
    </submittedName>
</protein>
<evidence type="ECO:0000313" key="2">
    <source>
        <dbReference type="EMBL" id="KAK6501379.1"/>
    </source>
</evidence>
<dbReference type="EMBL" id="JAVHJL010000006">
    <property type="protein sequence ID" value="KAK6501379.1"/>
    <property type="molecule type" value="Genomic_DNA"/>
</dbReference>
<keyword evidence="1" id="KW-0472">Membrane</keyword>
<dbReference type="Proteomes" id="UP001370758">
    <property type="component" value="Unassembled WGS sequence"/>
</dbReference>
<reference evidence="2 3" key="1">
    <citation type="submission" date="2023-08" db="EMBL/GenBank/DDBJ databases">
        <authorList>
            <person name="Palmer J.M."/>
        </authorList>
    </citation>
    <scope>NUCLEOTIDE SEQUENCE [LARGE SCALE GENOMIC DNA]</scope>
    <source>
        <strain evidence="2 3">TWF481</strain>
    </source>
</reference>
<sequence length="178" mass="21010">MPKIEAFYNARTTDSAGLDLSYREYLKWQYSFRKKTDGIRHNAGLRQTPIARRMALPNPQGSRDRSFKPNGELDLVRKRNFNADKQRRVAVRMIKVFDILYDRDASRSNVERVSNLLTRVCGFWERWGMFLMVICFAPIMGTVGIIFLAWLFSFNLCQVIRYIYWDWTLSPSLVVRPQ</sequence>
<keyword evidence="1" id="KW-0812">Transmembrane</keyword>
<proteinExistence type="predicted"/>
<keyword evidence="3" id="KW-1185">Reference proteome</keyword>
<gene>
    <name evidence="2" type="ORF">TWF481_009219</name>
</gene>
<accession>A0AAV9W429</accession>